<feature type="region of interest" description="Disordered" evidence="1">
    <location>
        <begin position="1"/>
        <end position="41"/>
    </location>
</feature>
<sequence>MKKKSCHGRATHDPQHGLSKITDESTKHQQGNISGSQAAAAAAKSKPWKKRYLTFLSKFQNKMKKHKKPDNIKAHHTRSHKNRSILLSSSQIMEECINLVQVIRHTAADCFAAAATAVAAAVDYEEDDHHQPYMQLDQVNYGVMRREAFGPVYLCCLEQQCDHLIETGKAFLNAFQDVIHLPCLKKEEEFLNAFLPCLFSVVF</sequence>
<keyword evidence="3" id="KW-1185">Reference proteome</keyword>
<feature type="region of interest" description="Disordered" evidence="1">
    <location>
        <begin position="63"/>
        <end position="83"/>
    </location>
</feature>
<organism evidence="2 3">
    <name type="scientific">Oryza rufipogon</name>
    <name type="common">Brownbeard rice</name>
    <name type="synonym">Asian wild rice</name>
    <dbReference type="NCBI Taxonomy" id="4529"/>
    <lineage>
        <taxon>Eukaryota</taxon>
        <taxon>Viridiplantae</taxon>
        <taxon>Streptophyta</taxon>
        <taxon>Embryophyta</taxon>
        <taxon>Tracheophyta</taxon>
        <taxon>Spermatophyta</taxon>
        <taxon>Magnoliopsida</taxon>
        <taxon>Liliopsida</taxon>
        <taxon>Poales</taxon>
        <taxon>Poaceae</taxon>
        <taxon>BOP clade</taxon>
        <taxon>Oryzoideae</taxon>
        <taxon>Oryzeae</taxon>
        <taxon>Oryzinae</taxon>
        <taxon>Oryza</taxon>
    </lineage>
</organism>
<accession>A0A0E0QYK4</accession>
<proteinExistence type="predicted"/>
<evidence type="ECO:0000313" key="3">
    <source>
        <dbReference type="Proteomes" id="UP000008022"/>
    </source>
</evidence>
<name>A0A0E0QYK4_ORYRU</name>
<reference evidence="2" key="2">
    <citation type="submission" date="2015-06" db="UniProtKB">
        <authorList>
            <consortium name="EnsemblPlants"/>
        </authorList>
    </citation>
    <scope>IDENTIFICATION</scope>
</reference>
<dbReference type="Proteomes" id="UP000008022">
    <property type="component" value="Unassembled WGS sequence"/>
</dbReference>
<dbReference type="OMA" id="CHGRATH"/>
<dbReference type="eggNOG" id="ENOG502R3QX">
    <property type="taxonomic scope" value="Eukaryota"/>
</dbReference>
<dbReference type="Gramene" id="ORUFI10G09010.1">
    <property type="protein sequence ID" value="ORUFI10G09010.1"/>
    <property type="gene ID" value="ORUFI10G09010"/>
</dbReference>
<reference evidence="3" key="1">
    <citation type="submission" date="2013-06" db="EMBL/GenBank/DDBJ databases">
        <authorList>
            <person name="Zhao Q."/>
        </authorList>
    </citation>
    <scope>NUCLEOTIDE SEQUENCE</scope>
    <source>
        <strain evidence="3">cv. W1943</strain>
    </source>
</reference>
<evidence type="ECO:0000313" key="2">
    <source>
        <dbReference type="EnsemblPlants" id="ORUFI10G09010.1"/>
    </source>
</evidence>
<protein>
    <submittedName>
        <fullName evidence="2">Uncharacterized protein</fullName>
    </submittedName>
</protein>
<dbReference type="HOGENOM" id="CLU_120699_0_0_1"/>
<feature type="compositionally biased region" description="Basic and acidic residues" evidence="1">
    <location>
        <begin position="10"/>
        <end position="27"/>
    </location>
</feature>
<dbReference type="EnsemblPlants" id="ORUFI10G09010.1">
    <property type="protein sequence ID" value="ORUFI10G09010.1"/>
    <property type="gene ID" value="ORUFI10G09010"/>
</dbReference>
<feature type="compositionally biased region" description="Polar residues" evidence="1">
    <location>
        <begin position="28"/>
        <end position="37"/>
    </location>
</feature>
<evidence type="ECO:0000256" key="1">
    <source>
        <dbReference type="SAM" id="MobiDB-lite"/>
    </source>
</evidence>
<dbReference type="AlphaFoldDB" id="A0A0E0QYK4"/>